<dbReference type="Proteomes" id="UP000092462">
    <property type="component" value="Unassembled WGS sequence"/>
</dbReference>
<dbReference type="EMBL" id="AJVK01033236">
    <property type="status" value="NOT_ANNOTATED_CDS"/>
    <property type="molecule type" value="Genomic_DNA"/>
</dbReference>
<dbReference type="EnsemblMetazoa" id="PPAI006534-RA">
    <property type="protein sequence ID" value="PPAI006534-PA"/>
    <property type="gene ID" value="PPAI006534"/>
</dbReference>
<reference evidence="1" key="1">
    <citation type="submission" date="2022-08" db="UniProtKB">
        <authorList>
            <consortium name="EnsemblMetazoa"/>
        </authorList>
    </citation>
    <scope>IDENTIFICATION</scope>
    <source>
        <strain evidence="1">Israel</strain>
    </source>
</reference>
<organism evidence="1 2">
    <name type="scientific">Phlebotomus papatasi</name>
    <name type="common">Sandfly</name>
    <dbReference type="NCBI Taxonomy" id="29031"/>
    <lineage>
        <taxon>Eukaryota</taxon>
        <taxon>Metazoa</taxon>
        <taxon>Ecdysozoa</taxon>
        <taxon>Arthropoda</taxon>
        <taxon>Hexapoda</taxon>
        <taxon>Insecta</taxon>
        <taxon>Pterygota</taxon>
        <taxon>Neoptera</taxon>
        <taxon>Endopterygota</taxon>
        <taxon>Diptera</taxon>
        <taxon>Nematocera</taxon>
        <taxon>Psychodoidea</taxon>
        <taxon>Psychodidae</taxon>
        <taxon>Phlebotomus</taxon>
        <taxon>Phlebotomus</taxon>
    </lineage>
</organism>
<dbReference type="AlphaFoldDB" id="A0A1B0EXU8"/>
<evidence type="ECO:0000313" key="1">
    <source>
        <dbReference type="EnsemblMetazoa" id="PPAI006534-PA"/>
    </source>
</evidence>
<keyword evidence="2" id="KW-1185">Reference proteome</keyword>
<accession>A0A1B0EXU8</accession>
<proteinExistence type="predicted"/>
<evidence type="ECO:0000313" key="2">
    <source>
        <dbReference type="Proteomes" id="UP000092462"/>
    </source>
</evidence>
<name>A0A1B0EXU8_PHLPP</name>
<protein>
    <submittedName>
        <fullName evidence="1">Uncharacterized protein</fullName>
    </submittedName>
</protein>
<sequence length="242" mass="26507">MEDMVAIATGPNRLEGTPNTPNVPYQFPSPASLAASRVPLPLAGHFLDCDLVGNPDDFDAYGHHRRQYYSPNGHFPCPDDSSMTTFDASHHPEASCPVQLAIACQELHPAAPDAQNAAEKDDFSNAVAHLPHWLPPPRAALAPVEVPPEPQVPPLPPAGHSVAQIHWQWLWGILARVSLLIVLIPTKVITRWKLLKLPEVVLGNELIKVHVNLLTGMPRWSILIEITHPGNTHTHTTPNTKI</sequence>
<dbReference type="VEuPathDB" id="VectorBase:PPAI006534"/>